<name>Q245D1_TETTS</name>
<dbReference type="AlphaFoldDB" id="Q245D1"/>
<dbReference type="Proteomes" id="UP000009168">
    <property type="component" value="Unassembled WGS sequence"/>
</dbReference>
<organism evidence="2 3">
    <name type="scientific">Tetrahymena thermophila (strain SB210)</name>
    <dbReference type="NCBI Taxonomy" id="312017"/>
    <lineage>
        <taxon>Eukaryota</taxon>
        <taxon>Sar</taxon>
        <taxon>Alveolata</taxon>
        <taxon>Ciliophora</taxon>
        <taxon>Intramacronucleata</taxon>
        <taxon>Oligohymenophorea</taxon>
        <taxon>Hymenostomatida</taxon>
        <taxon>Tetrahymenina</taxon>
        <taxon>Tetrahymenidae</taxon>
        <taxon>Tetrahymena</taxon>
    </lineage>
</organism>
<feature type="compositionally biased region" description="Basic residues" evidence="1">
    <location>
        <begin position="1"/>
        <end position="14"/>
    </location>
</feature>
<accession>Q245D1</accession>
<reference evidence="3" key="1">
    <citation type="journal article" date="2006" name="PLoS Biol.">
        <title>Macronuclear genome sequence of the ciliate Tetrahymena thermophila, a model eukaryote.</title>
        <authorList>
            <person name="Eisen J.A."/>
            <person name="Coyne R.S."/>
            <person name="Wu M."/>
            <person name="Wu D."/>
            <person name="Thiagarajan M."/>
            <person name="Wortman J.R."/>
            <person name="Badger J.H."/>
            <person name="Ren Q."/>
            <person name="Amedeo P."/>
            <person name="Jones K.M."/>
            <person name="Tallon L.J."/>
            <person name="Delcher A.L."/>
            <person name="Salzberg S.L."/>
            <person name="Silva J.C."/>
            <person name="Haas B.J."/>
            <person name="Majoros W.H."/>
            <person name="Farzad M."/>
            <person name="Carlton J.M."/>
            <person name="Smith R.K. Jr."/>
            <person name="Garg J."/>
            <person name="Pearlman R.E."/>
            <person name="Karrer K.M."/>
            <person name="Sun L."/>
            <person name="Manning G."/>
            <person name="Elde N.C."/>
            <person name="Turkewitz A.P."/>
            <person name="Asai D.J."/>
            <person name="Wilkes D.E."/>
            <person name="Wang Y."/>
            <person name="Cai H."/>
            <person name="Collins K."/>
            <person name="Stewart B.A."/>
            <person name="Lee S.R."/>
            <person name="Wilamowska K."/>
            <person name="Weinberg Z."/>
            <person name="Ruzzo W.L."/>
            <person name="Wloga D."/>
            <person name="Gaertig J."/>
            <person name="Frankel J."/>
            <person name="Tsao C.-C."/>
            <person name="Gorovsky M.A."/>
            <person name="Keeling P.J."/>
            <person name="Waller R.F."/>
            <person name="Patron N.J."/>
            <person name="Cherry J.M."/>
            <person name="Stover N.A."/>
            <person name="Krieger C.J."/>
            <person name="del Toro C."/>
            <person name="Ryder H.F."/>
            <person name="Williamson S.C."/>
            <person name="Barbeau R.A."/>
            <person name="Hamilton E.P."/>
            <person name="Orias E."/>
        </authorList>
    </citation>
    <scope>NUCLEOTIDE SEQUENCE [LARGE SCALE GENOMIC DNA]</scope>
    <source>
        <strain evidence="3">SB210</strain>
    </source>
</reference>
<evidence type="ECO:0000313" key="2">
    <source>
        <dbReference type="EMBL" id="EAS03433.1"/>
    </source>
</evidence>
<dbReference type="EMBL" id="GG662485">
    <property type="protein sequence ID" value="EAS03433.1"/>
    <property type="molecule type" value="Genomic_DNA"/>
</dbReference>
<proteinExistence type="predicted"/>
<feature type="region of interest" description="Disordered" evidence="1">
    <location>
        <begin position="1"/>
        <end position="32"/>
    </location>
</feature>
<dbReference type="HOGENOM" id="CLU_2927706_0_0_1"/>
<dbReference type="KEGG" id="tet:TTHERM_00732800"/>
<sequence>MRKKSTSFGNKRKQVNQTRQSRNPTFSMGKNKEKHFTLASELEEYAEICHINKAFLYKLDI</sequence>
<dbReference type="InParanoid" id="Q245D1"/>
<dbReference type="GeneID" id="7847095"/>
<evidence type="ECO:0000313" key="3">
    <source>
        <dbReference type="Proteomes" id="UP000009168"/>
    </source>
</evidence>
<keyword evidence="3" id="KW-1185">Reference proteome</keyword>
<dbReference type="RefSeq" id="XP_001023678.1">
    <property type="nucleotide sequence ID" value="XM_001023678.3"/>
</dbReference>
<protein>
    <submittedName>
        <fullName evidence="2">Uncharacterized protein</fullName>
    </submittedName>
</protein>
<evidence type="ECO:0000256" key="1">
    <source>
        <dbReference type="SAM" id="MobiDB-lite"/>
    </source>
</evidence>
<feature type="compositionally biased region" description="Polar residues" evidence="1">
    <location>
        <begin position="15"/>
        <end position="28"/>
    </location>
</feature>
<gene>
    <name evidence="2" type="ORF">TTHERM_00732800</name>
</gene>